<dbReference type="RefSeq" id="WP_386418831.1">
    <property type="nucleotide sequence ID" value="NZ_JBHSZO010000070.1"/>
</dbReference>
<dbReference type="Proteomes" id="UP001596413">
    <property type="component" value="Unassembled WGS sequence"/>
</dbReference>
<comment type="caution">
    <text evidence="1">The sequence shown here is derived from an EMBL/GenBank/DDBJ whole genome shotgun (WGS) entry which is preliminary data.</text>
</comment>
<organism evidence="1 2">
    <name type="scientific">Streptomyces polyrhachis</name>
    <dbReference type="NCBI Taxonomy" id="1282885"/>
    <lineage>
        <taxon>Bacteria</taxon>
        <taxon>Bacillati</taxon>
        <taxon>Actinomycetota</taxon>
        <taxon>Actinomycetes</taxon>
        <taxon>Kitasatosporales</taxon>
        <taxon>Streptomycetaceae</taxon>
        <taxon>Streptomyces</taxon>
    </lineage>
</organism>
<reference evidence="2" key="1">
    <citation type="journal article" date="2019" name="Int. J. Syst. Evol. Microbiol.">
        <title>The Global Catalogue of Microorganisms (GCM) 10K type strain sequencing project: providing services to taxonomists for standard genome sequencing and annotation.</title>
        <authorList>
            <consortium name="The Broad Institute Genomics Platform"/>
            <consortium name="The Broad Institute Genome Sequencing Center for Infectious Disease"/>
            <person name="Wu L."/>
            <person name="Ma J."/>
        </authorList>
    </citation>
    <scope>NUCLEOTIDE SEQUENCE [LARGE SCALE GENOMIC DNA]</scope>
    <source>
        <strain evidence="2">CGMCC 1.13681</strain>
    </source>
</reference>
<name>A0ABW2GLJ2_9ACTN</name>
<keyword evidence="2" id="KW-1185">Reference proteome</keyword>
<gene>
    <name evidence="1" type="ORF">ACFQLX_25340</name>
</gene>
<evidence type="ECO:0008006" key="3">
    <source>
        <dbReference type="Google" id="ProtNLM"/>
    </source>
</evidence>
<evidence type="ECO:0000313" key="2">
    <source>
        <dbReference type="Proteomes" id="UP001596413"/>
    </source>
</evidence>
<sequence length="115" mass="12710">MPAGDDGDSWWPLSWLRGTYFPLSVVDVDTTARTAHSLVMRASTRITVELTEEQAREVGLPLGSGHQVCGMLLDAEGEPVELLRIDTLTVPLRWLHPVDMPVSTSHHDASIRQIP</sequence>
<proteinExistence type="predicted"/>
<evidence type="ECO:0000313" key="1">
    <source>
        <dbReference type="EMBL" id="MFC7221465.1"/>
    </source>
</evidence>
<dbReference type="EMBL" id="JBHSZO010000070">
    <property type="protein sequence ID" value="MFC7221465.1"/>
    <property type="molecule type" value="Genomic_DNA"/>
</dbReference>
<protein>
    <recommendedName>
        <fullName evidence="3">UTRA domain-containing protein</fullName>
    </recommendedName>
</protein>
<accession>A0ABW2GLJ2</accession>